<feature type="compositionally biased region" description="Polar residues" evidence="1">
    <location>
        <begin position="65"/>
        <end position="79"/>
    </location>
</feature>
<evidence type="ECO:0000313" key="3">
    <source>
        <dbReference type="EMBL" id="MFD0691640.1"/>
    </source>
</evidence>
<dbReference type="PANTHER" id="PTHR37539:SF1">
    <property type="entry name" value="ER-BOUND OXYGENASE MPAB_MPAB'_RUBBER OXYGENASE CATALYTIC DOMAIN-CONTAINING PROTEIN"/>
    <property type="match status" value="1"/>
</dbReference>
<feature type="region of interest" description="Disordered" evidence="1">
    <location>
        <begin position="65"/>
        <end position="92"/>
    </location>
</feature>
<feature type="compositionally biased region" description="Pro residues" evidence="1">
    <location>
        <begin position="476"/>
        <end position="489"/>
    </location>
</feature>
<dbReference type="Pfam" id="PF09995">
    <property type="entry name" value="MPAB_Lcp_cat"/>
    <property type="match status" value="1"/>
</dbReference>
<evidence type="ECO:0000259" key="2">
    <source>
        <dbReference type="Pfam" id="PF09995"/>
    </source>
</evidence>
<dbReference type="InterPro" id="IPR018713">
    <property type="entry name" value="MPAB/Lcp_cat_dom"/>
</dbReference>
<feature type="domain" description="ER-bound oxygenase mpaB/mpaB'/Rubber oxygenase catalytic" evidence="2">
    <location>
        <begin position="145"/>
        <end position="366"/>
    </location>
</feature>
<proteinExistence type="predicted"/>
<evidence type="ECO:0000313" key="4">
    <source>
        <dbReference type="Proteomes" id="UP001597063"/>
    </source>
</evidence>
<reference evidence="4" key="1">
    <citation type="journal article" date="2019" name="Int. J. Syst. Evol. Microbiol.">
        <title>The Global Catalogue of Microorganisms (GCM) 10K type strain sequencing project: providing services to taxonomists for standard genome sequencing and annotation.</title>
        <authorList>
            <consortium name="The Broad Institute Genomics Platform"/>
            <consortium name="The Broad Institute Genome Sequencing Center for Infectious Disease"/>
            <person name="Wu L."/>
            <person name="Ma J."/>
        </authorList>
    </citation>
    <scope>NUCLEOTIDE SEQUENCE [LARGE SCALE GENOMIC DNA]</scope>
    <source>
        <strain evidence="4">JCM 9371</strain>
    </source>
</reference>
<protein>
    <submittedName>
        <fullName evidence="3">Oxygenase MpaB family protein</fullName>
        <ecNumber evidence="3">1.-.-.-</ecNumber>
    </submittedName>
</protein>
<keyword evidence="4" id="KW-1185">Reference proteome</keyword>
<feature type="region of interest" description="Disordered" evidence="1">
    <location>
        <begin position="454"/>
        <end position="489"/>
    </location>
</feature>
<comment type="caution">
    <text evidence="3">The sequence shown here is derived from an EMBL/GenBank/DDBJ whole genome shotgun (WGS) entry which is preliminary data.</text>
</comment>
<name>A0ABW2Y0P9_9ACTN</name>
<dbReference type="PANTHER" id="PTHR37539">
    <property type="entry name" value="SECRETED PROTEIN-RELATED"/>
    <property type="match status" value="1"/>
</dbReference>
<dbReference type="RefSeq" id="WP_131759507.1">
    <property type="nucleotide sequence ID" value="NZ_CAACUY010000080.1"/>
</dbReference>
<dbReference type="EMBL" id="JBHTGP010000031">
    <property type="protein sequence ID" value="MFD0691640.1"/>
    <property type="molecule type" value="Genomic_DNA"/>
</dbReference>
<organism evidence="3 4">
    <name type="scientific">Actinomadura fibrosa</name>
    <dbReference type="NCBI Taxonomy" id="111802"/>
    <lineage>
        <taxon>Bacteria</taxon>
        <taxon>Bacillati</taxon>
        <taxon>Actinomycetota</taxon>
        <taxon>Actinomycetes</taxon>
        <taxon>Streptosporangiales</taxon>
        <taxon>Thermomonosporaceae</taxon>
        <taxon>Actinomadura</taxon>
    </lineage>
</organism>
<gene>
    <name evidence="3" type="ORF">ACFQZM_44625</name>
</gene>
<dbReference type="Proteomes" id="UP001597063">
    <property type="component" value="Unassembled WGS sequence"/>
</dbReference>
<dbReference type="InterPro" id="IPR037473">
    <property type="entry name" value="Lcp-like"/>
</dbReference>
<dbReference type="EC" id="1.-.-.-" evidence="3"/>
<sequence>MSDRTRWSQEEFARLRQTGDDQADAAVKAYLHAHRDLGDARALIRAVIGELAAAKHSARAAQDTAIASPSTGLSPSAVPTPSGFAATDGASAGHARNGAQVSSAADILDKLATNAEVPSWVGDAVTIERGQRVFRDHGLYQAVVLFCLSLPLAYAEPSTARLLAGVSDLGTGAVTRRVAETGQMLIDVMGLGGPDSLRHGGPGHTSCVALRVLHAFVRAIVSQDAQRPWDRETDGVPVSQELLLATLLTFSSVTWQAMDRMGLRLGDIERDAHLHVWSVVGHLMGIQACWHAPLTGEDSAALEAHFAQMLHTSEQGRRLMAALLADMESFMYLGWRKLPRTLIHWLFHGSGPGMEGVPAMLGVPAPAWWALPLLATARAAHRGGRRDPLRPVIRWLLRRAGRYAVIGFAERHTDGPAPFQVPADLARSWQIAQTPSARRLRAVRRRARQTVRSRNIDLRDVAGRASRTRHTALPETPAPATPPPTVRGA</sequence>
<accession>A0ABW2Y0P9</accession>
<dbReference type="GO" id="GO:0016491">
    <property type="term" value="F:oxidoreductase activity"/>
    <property type="evidence" value="ECO:0007669"/>
    <property type="project" value="UniProtKB-KW"/>
</dbReference>
<evidence type="ECO:0000256" key="1">
    <source>
        <dbReference type="SAM" id="MobiDB-lite"/>
    </source>
</evidence>
<keyword evidence="3" id="KW-0560">Oxidoreductase</keyword>